<organism evidence="7 8">
    <name type="scientific">Roseburia intestinalis</name>
    <dbReference type="NCBI Taxonomy" id="166486"/>
    <lineage>
        <taxon>Bacteria</taxon>
        <taxon>Bacillati</taxon>
        <taxon>Bacillota</taxon>
        <taxon>Clostridia</taxon>
        <taxon>Lachnospirales</taxon>
        <taxon>Lachnospiraceae</taxon>
        <taxon>Roseburia</taxon>
    </lineage>
</organism>
<dbReference type="AlphaFoldDB" id="A0A173SNC7"/>
<dbReference type="EMBL" id="CYXZ01000007">
    <property type="protein sequence ID" value="CUM91476.1"/>
    <property type="molecule type" value="Genomic_DNA"/>
</dbReference>
<comment type="subcellular location">
    <subcellularLocation>
        <location evidence="1">Membrane</location>
        <topology evidence="1">Multi-pass membrane protein</topology>
    </subcellularLocation>
</comment>
<feature type="transmembrane region" description="Helical" evidence="5">
    <location>
        <begin position="588"/>
        <end position="606"/>
    </location>
</feature>
<dbReference type="InterPro" id="IPR051328">
    <property type="entry name" value="T7SS_ABC-Transporter"/>
</dbReference>
<evidence type="ECO:0000256" key="4">
    <source>
        <dbReference type="ARBA" id="ARBA00023136"/>
    </source>
</evidence>
<gene>
    <name evidence="7" type="ORF">ERS852572_01070</name>
</gene>
<dbReference type="Gene3D" id="3.40.1710.10">
    <property type="entry name" value="abc type-2 transporter like domain"/>
    <property type="match status" value="1"/>
</dbReference>
<dbReference type="InterPro" id="IPR013525">
    <property type="entry name" value="ABC2_TM"/>
</dbReference>
<keyword evidence="3 5" id="KW-1133">Transmembrane helix</keyword>
<feature type="transmembrane region" description="Helical" evidence="5">
    <location>
        <begin position="618"/>
        <end position="637"/>
    </location>
</feature>
<dbReference type="InterPro" id="IPR017500">
    <property type="entry name" value="Phage_infect_YhgE_N"/>
</dbReference>
<evidence type="ECO:0000256" key="1">
    <source>
        <dbReference type="ARBA" id="ARBA00004141"/>
    </source>
</evidence>
<dbReference type="PaxDb" id="166486-ERS852572_01070"/>
<evidence type="ECO:0000313" key="7">
    <source>
        <dbReference type="EMBL" id="CUM91476.1"/>
    </source>
</evidence>
<feature type="transmembrane region" description="Helical" evidence="5">
    <location>
        <begin position="558"/>
        <end position="582"/>
    </location>
</feature>
<evidence type="ECO:0000313" key="8">
    <source>
        <dbReference type="Proteomes" id="UP000095350"/>
    </source>
</evidence>
<protein>
    <submittedName>
        <fullName evidence="7">YhgE/Pip C-terminal domain</fullName>
    </submittedName>
</protein>
<accession>A0A173SNC7</accession>
<feature type="transmembrane region" description="Helical" evidence="5">
    <location>
        <begin position="679"/>
        <end position="697"/>
    </location>
</feature>
<keyword evidence="4 5" id="KW-0472">Membrane</keyword>
<dbReference type="GO" id="GO:0016020">
    <property type="term" value="C:membrane"/>
    <property type="evidence" value="ECO:0007669"/>
    <property type="project" value="UniProtKB-SubCell"/>
</dbReference>
<proteinExistence type="predicted"/>
<name>A0A173SNC7_9FIRM</name>
<dbReference type="GO" id="GO:0140359">
    <property type="term" value="F:ABC-type transporter activity"/>
    <property type="evidence" value="ECO:0007669"/>
    <property type="project" value="InterPro"/>
</dbReference>
<dbReference type="Proteomes" id="UP000095350">
    <property type="component" value="Unassembled WGS sequence"/>
</dbReference>
<dbReference type="NCBIfam" id="TIGR03062">
    <property type="entry name" value="pip_yhgE_Cterm"/>
    <property type="match status" value="1"/>
</dbReference>
<reference evidence="7 8" key="1">
    <citation type="submission" date="2015-09" db="EMBL/GenBank/DDBJ databases">
        <authorList>
            <consortium name="Pathogen Informatics"/>
        </authorList>
    </citation>
    <scope>NUCLEOTIDE SEQUENCE [LARGE SCALE GENOMIC DNA]</scope>
    <source>
        <strain evidence="7 8">2789STDY5834960</strain>
    </source>
</reference>
<feature type="transmembrane region" description="Helical" evidence="5">
    <location>
        <begin position="20"/>
        <end position="38"/>
    </location>
</feature>
<evidence type="ECO:0000256" key="3">
    <source>
        <dbReference type="ARBA" id="ARBA00022989"/>
    </source>
</evidence>
<keyword evidence="2 5" id="KW-0812">Transmembrane</keyword>
<feature type="domain" description="ABC-2 type transporter transmembrane" evidence="6">
    <location>
        <begin position="24"/>
        <end position="217"/>
    </location>
</feature>
<evidence type="ECO:0000256" key="5">
    <source>
        <dbReference type="SAM" id="Phobius"/>
    </source>
</evidence>
<evidence type="ECO:0000256" key="2">
    <source>
        <dbReference type="ARBA" id="ARBA00022692"/>
    </source>
</evidence>
<dbReference type="NCBIfam" id="TIGR03061">
    <property type="entry name" value="pip_yhgE_Nterm"/>
    <property type="match status" value="1"/>
</dbReference>
<dbReference type="PANTHER" id="PTHR43077">
    <property type="entry name" value="TRANSPORT PERMEASE YVFS-RELATED"/>
    <property type="match status" value="1"/>
</dbReference>
<sequence>MKNIFKIFISDVKRIFQNVVAVVVIMGLCVIPCLYAWFNIFSNWDPYGESSTSNLKVAVVSEDEGVTVAGISVNIGSSVVEALQENKVMGWVFTETSDEAVDGVYSGEYYAALVIPDDFTEEMISFLGGQIEHPDIIYYENEKKNAIAPKITSKAKTSVQEQVNASFVSTLAEAMMQVGDAVAGNDVDGGSLADTITQRLNDVSGDLQSYINILNSFASILNSAQSIVATSQVMLPGLDSMVSTGQDTVNSMESLILAGNATTDTVTQMVTYSFDLVENSLNNVSMVIQNDMEKLGKYEDAAGNGLNATISVVPYLEKMFNDSVSSWEGPADDETRMQIQGVRDQLKMIELELNGLAENGTATAEDINTLKGQITTEIGNCKTALDALQHTFEYTVKPQLDSTMNAMQNSMIATTSILNGINADFGDVEKVLSKYEDTLSRGSADLYDSLEMAQELYNKLTQIIADFTTLRQDEQYQQFMEILETDPQQLGSFISSPVNLDTVGIYEIENYGSAMAPFYTILALWVGALILVAIIHVKVEPEEGITDIKPYQAYFGRYILFFLIGQTQTLITVLGDLFYVRIQCHNPFLFWLAGAVSSFVFTLFIYSLTVAFGNVGEALAIVVMVIQVAGAGGTFPIETLPQVYQSLYKYLPFPYGMNAMRETIGGIYQMNYWIYVGKLAIYLVVSLVIGLLIAIPFRKLNHVIEKSKKNTEIMI</sequence>
<dbReference type="OrthoDB" id="9811483at2"/>
<dbReference type="Pfam" id="PF12698">
    <property type="entry name" value="ABC2_membrane_3"/>
    <property type="match status" value="2"/>
</dbReference>
<evidence type="ECO:0000259" key="6">
    <source>
        <dbReference type="Pfam" id="PF12698"/>
    </source>
</evidence>
<feature type="transmembrane region" description="Helical" evidence="5">
    <location>
        <begin position="518"/>
        <end position="537"/>
    </location>
</feature>
<dbReference type="RefSeq" id="WP_022112730.1">
    <property type="nucleotide sequence ID" value="NZ_CABIYH010000007.1"/>
</dbReference>
<feature type="domain" description="ABC-2 type transporter transmembrane" evidence="6">
    <location>
        <begin position="453"/>
        <end position="692"/>
    </location>
</feature>
<dbReference type="PANTHER" id="PTHR43077:SF10">
    <property type="entry name" value="TRANSPORT PERMEASE PROTEIN"/>
    <property type="match status" value="1"/>
</dbReference>
<dbReference type="InterPro" id="IPR017501">
    <property type="entry name" value="Phage_infect_YhgE_C"/>
</dbReference>
<dbReference type="STRING" id="166486.ERS852572_01070"/>